<dbReference type="InterPro" id="IPR025558">
    <property type="entry name" value="DUF4283"/>
</dbReference>
<evidence type="ECO:0000313" key="6">
    <source>
        <dbReference type="Proteomes" id="UP000028999"/>
    </source>
</evidence>
<dbReference type="Proteomes" id="UP001295469">
    <property type="component" value="Chromosome A06"/>
</dbReference>
<evidence type="ECO:0000259" key="3">
    <source>
        <dbReference type="Pfam" id="PF14392"/>
    </source>
</evidence>
<feature type="compositionally biased region" description="Basic and acidic residues" evidence="1">
    <location>
        <begin position="1"/>
        <end position="12"/>
    </location>
</feature>
<evidence type="ECO:0000313" key="5">
    <source>
        <dbReference type="EMBL" id="CDY17603.1"/>
    </source>
</evidence>
<dbReference type="Pfam" id="PF14392">
    <property type="entry name" value="zf-CCHC_4"/>
    <property type="match status" value="1"/>
</dbReference>
<dbReference type="PANTHER" id="PTHR31286:SF163">
    <property type="entry name" value="ZINC KNUCKLE CX2CX4HX4C DOMAIN-CONTAINING PROTEIN"/>
    <property type="match status" value="1"/>
</dbReference>
<name>A0A078FZ65_BRANA</name>
<feature type="compositionally biased region" description="Basic and acidic residues" evidence="1">
    <location>
        <begin position="397"/>
        <end position="409"/>
    </location>
</feature>
<dbReference type="PaxDb" id="3708-A0A078FZ65"/>
<protein>
    <submittedName>
        <fullName evidence="4">(rape) hypothetical protein</fullName>
    </submittedName>
    <submittedName>
        <fullName evidence="5">BnaA06g34220D protein</fullName>
    </submittedName>
</protein>
<dbReference type="EMBL" id="HG994360">
    <property type="protein sequence ID" value="CAF2090694.1"/>
    <property type="molecule type" value="Genomic_DNA"/>
</dbReference>
<accession>A0A078FZ65</accession>
<feature type="compositionally biased region" description="Polar residues" evidence="1">
    <location>
        <begin position="296"/>
        <end position="318"/>
    </location>
</feature>
<keyword evidence="6" id="KW-1185">Reference proteome</keyword>
<evidence type="ECO:0000256" key="1">
    <source>
        <dbReference type="SAM" id="MobiDB-lite"/>
    </source>
</evidence>
<evidence type="ECO:0000313" key="4">
    <source>
        <dbReference type="EMBL" id="CAF2090694.1"/>
    </source>
</evidence>
<reference evidence="5 6" key="1">
    <citation type="journal article" date="2014" name="Science">
        <title>Plant genetics. Early allopolyploid evolution in the post-Neolithic Brassica napus oilseed genome.</title>
        <authorList>
            <person name="Chalhoub B."/>
            <person name="Denoeud F."/>
            <person name="Liu S."/>
            <person name="Parkin I.A."/>
            <person name="Tang H."/>
            <person name="Wang X."/>
            <person name="Chiquet J."/>
            <person name="Belcram H."/>
            <person name="Tong C."/>
            <person name="Samans B."/>
            <person name="Correa M."/>
            <person name="Da Silva C."/>
            <person name="Just J."/>
            <person name="Falentin C."/>
            <person name="Koh C.S."/>
            <person name="Le Clainche I."/>
            <person name="Bernard M."/>
            <person name="Bento P."/>
            <person name="Noel B."/>
            <person name="Labadie K."/>
            <person name="Alberti A."/>
            <person name="Charles M."/>
            <person name="Arnaud D."/>
            <person name="Guo H."/>
            <person name="Daviaud C."/>
            <person name="Alamery S."/>
            <person name="Jabbari K."/>
            <person name="Zhao M."/>
            <person name="Edger P.P."/>
            <person name="Chelaifa H."/>
            <person name="Tack D."/>
            <person name="Lassalle G."/>
            <person name="Mestiri I."/>
            <person name="Schnel N."/>
            <person name="Le Paslier M.C."/>
            <person name="Fan G."/>
            <person name="Renault V."/>
            <person name="Bayer P.E."/>
            <person name="Golicz A.A."/>
            <person name="Manoli S."/>
            <person name="Lee T.H."/>
            <person name="Thi V.H."/>
            <person name="Chalabi S."/>
            <person name="Hu Q."/>
            <person name="Fan C."/>
            <person name="Tollenaere R."/>
            <person name="Lu Y."/>
            <person name="Battail C."/>
            <person name="Shen J."/>
            <person name="Sidebottom C.H."/>
            <person name="Wang X."/>
            <person name="Canaguier A."/>
            <person name="Chauveau A."/>
            <person name="Berard A."/>
            <person name="Deniot G."/>
            <person name="Guan M."/>
            <person name="Liu Z."/>
            <person name="Sun F."/>
            <person name="Lim Y.P."/>
            <person name="Lyons E."/>
            <person name="Town C.D."/>
            <person name="Bancroft I."/>
            <person name="Wang X."/>
            <person name="Meng J."/>
            <person name="Ma J."/>
            <person name="Pires J.C."/>
            <person name="King G.J."/>
            <person name="Brunel D."/>
            <person name="Delourme R."/>
            <person name="Renard M."/>
            <person name="Aury J.M."/>
            <person name="Adams K.L."/>
            <person name="Batley J."/>
            <person name="Snowdon R.J."/>
            <person name="Tost J."/>
            <person name="Edwards D."/>
            <person name="Zhou Y."/>
            <person name="Hua W."/>
            <person name="Sharpe A.G."/>
            <person name="Paterson A.H."/>
            <person name="Guan C."/>
            <person name="Wincker P."/>
        </authorList>
    </citation>
    <scope>NUCLEOTIDE SEQUENCE [LARGE SCALE GENOMIC DNA]</scope>
    <source>
        <strain evidence="6">cv. Darmor-bzh</strain>
    </source>
</reference>
<dbReference type="EMBL" id="LK032076">
    <property type="protein sequence ID" value="CDY17603.1"/>
    <property type="molecule type" value="Genomic_DNA"/>
</dbReference>
<feature type="region of interest" description="Disordered" evidence="1">
    <location>
        <begin position="244"/>
        <end position="455"/>
    </location>
</feature>
<feature type="compositionally biased region" description="Basic and acidic residues" evidence="1">
    <location>
        <begin position="357"/>
        <end position="375"/>
    </location>
</feature>
<evidence type="ECO:0000259" key="2">
    <source>
        <dbReference type="Pfam" id="PF14111"/>
    </source>
</evidence>
<dbReference type="OMA" id="HEENECP"/>
<feature type="domain" description="DUF4283" evidence="2">
    <location>
        <begin position="38"/>
        <end position="119"/>
    </location>
</feature>
<dbReference type="InterPro" id="IPR040256">
    <property type="entry name" value="At4g02000-like"/>
</dbReference>
<organism evidence="5 6">
    <name type="scientific">Brassica napus</name>
    <name type="common">Rape</name>
    <dbReference type="NCBI Taxonomy" id="3708"/>
    <lineage>
        <taxon>Eukaryota</taxon>
        <taxon>Viridiplantae</taxon>
        <taxon>Streptophyta</taxon>
        <taxon>Embryophyta</taxon>
        <taxon>Tracheophyta</taxon>
        <taxon>Spermatophyta</taxon>
        <taxon>Magnoliopsida</taxon>
        <taxon>eudicotyledons</taxon>
        <taxon>Gunneridae</taxon>
        <taxon>Pentapetalae</taxon>
        <taxon>rosids</taxon>
        <taxon>malvids</taxon>
        <taxon>Brassicales</taxon>
        <taxon>Brassicaceae</taxon>
        <taxon>Brassiceae</taxon>
        <taxon>Brassica</taxon>
    </lineage>
</organism>
<sequence length="535" mass="61266">MDRRYNRLEKGKGQAPPELPAKRPPVRIPANDDEDLIEANRLTIIGRVTNPTIQKPKAVLDFMTQVWNLEGKIEGRALGLDKFQVKFVSEHDLVQVLEKGPYHFKKWMLLLQRWEPTVSNNFPSSIFFHVRIHGIPLHHWHKGTILTIGKELGACTLKDEKEAKIWVEVDGLNPLVMNLEIELPSGDVTEVEFEYIKIEKHCFTCFSLFHEENECPYRPLNYLPPKERNLGITQRLALQRIEAEKQRHDDRRGYRRPEAPRVPLRSAENSYTFSSRHRDRDYNRRYHSRREDQTREQSILSRTARSNTEYHRTNTPSLQYRIVERNSTNGNNANSPAPVQNDTLKDRLGSPKGLCNSEKENSGSRERRSALERLSEPSPPARRTPTFESGRLQQNEARPHGKDVVDQSHGESQSSGDRIHASLRLGATGSETGPRRGSIPVAPQSKMTTKRKVPRTPIRKRVVRSPLTGIHRKPTATRASTSTRRKLVIDKDNNIPCDKAGTSKQRRKKDQPTTVFIPGSTRGGVDFRPHPKSLP</sequence>
<dbReference type="InterPro" id="IPR025836">
    <property type="entry name" value="Zn_knuckle_CX2CX4HX4C"/>
</dbReference>
<dbReference type="Gramene" id="CDY17603">
    <property type="protein sequence ID" value="CDY17603"/>
    <property type="gene ID" value="GSBRNA2T00001809001"/>
</dbReference>
<proteinExistence type="predicted"/>
<feature type="compositionally biased region" description="Basic and acidic residues" evidence="1">
    <location>
        <begin position="244"/>
        <end position="259"/>
    </location>
</feature>
<feature type="compositionally biased region" description="Pro residues" evidence="1">
    <location>
        <begin position="17"/>
        <end position="27"/>
    </location>
</feature>
<dbReference type="PANTHER" id="PTHR31286">
    <property type="entry name" value="GLYCINE-RICH CELL WALL STRUCTURAL PROTEIN 1.8-LIKE"/>
    <property type="match status" value="1"/>
</dbReference>
<feature type="region of interest" description="Disordered" evidence="1">
    <location>
        <begin position="1"/>
        <end position="29"/>
    </location>
</feature>
<gene>
    <name evidence="5" type="primary">BnaA06g34220D</name>
    <name evidence="4" type="ORF">DARMORV10_A06P43710.1</name>
    <name evidence="5" type="ORF">GSBRNA2T00001809001</name>
</gene>
<feature type="domain" description="Zinc knuckle CX2CX4HX4C" evidence="3">
    <location>
        <begin position="173"/>
        <end position="217"/>
    </location>
</feature>
<dbReference type="AlphaFoldDB" id="A0A078FZ65"/>
<dbReference type="Pfam" id="PF14111">
    <property type="entry name" value="DUF4283"/>
    <property type="match status" value="1"/>
</dbReference>
<feature type="compositionally biased region" description="Polar residues" evidence="1">
    <location>
        <begin position="325"/>
        <end position="342"/>
    </location>
</feature>
<reference evidence="5" key="2">
    <citation type="submission" date="2014-06" db="EMBL/GenBank/DDBJ databases">
        <authorList>
            <person name="Genoscope - CEA"/>
        </authorList>
    </citation>
    <scope>NUCLEOTIDE SEQUENCE</scope>
</reference>
<dbReference type="Proteomes" id="UP000028999">
    <property type="component" value="Unassembled WGS sequence"/>
</dbReference>
<feature type="region of interest" description="Disordered" evidence="1">
    <location>
        <begin position="490"/>
        <end position="535"/>
    </location>
</feature>
<reference evidence="4" key="3">
    <citation type="submission" date="2021-01" db="EMBL/GenBank/DDBJ databases">
        <authorList>
            <consortium name="Genoscope - CEA"/>
            <person name="William W."/>
        </authorList>
    </citation>
    <scope>NUCLEOTIDE SEQUENCE</scope>
</reference>
<feature type="compositionally biased region" description="Basic and acidic residues" evidence="1">
    <location>
        <begin position="276"/>
        <end position="295"/>
    </location>
</feature>